<comment type="caution">
    <text evidence="2">The sequence shown here is derived from an EMBL/GenBank/DDBJ whole genome shotgun (WGS) entry which is preliminary data.</text>
</comment>
<dbReference type="EMBL" id="WUAV01000005">
    <property type="protein sequence ID" value="KAF1750776.1"/>
    <property type="molecule type" value="Genomic_DNA"/>
</dbReference>
<evidence type="ECO:0000313" key="2">
    <source>
        <dbReference type="EMBL" id="KAF1750776.1"/>
    </source>
</evidence>
<accession>A0A6A5G7F3</accession>
<dbReference type="GeneID" id="78776534"/>
<sequence length="101" mass="11451">MAEQRRNLPGNPFFPSRSNGDGSVDTPETPQLIDSLTSQIDEFTIQGIIDTQRQSRIIVSFRDERTPLDVYNGQLPLHIRVRRIRLFPESDNDEATGSLVP</sequence>
<dbReference type="CTD" id="78776534"/>
<organism evidence="2 3">
    <name type="scientific">Caenorhabditis remanei</name>
    <name type="common">Caenorhabditis vulgaris</name>
    <dbReference type="NCBI Taxonomy" id="31234"/>
    <lineage>
        <taxon>Eukaryota</taxon>
        <taxon>Metazoa</taxon>
        <taxon>Ecdysozoa</taxon>
        <taxon>Nematoda</taxon>
        <taxon>Chromadorea</taxon>
        <taxon>Rhabditida</taxon>
        <taxon>Rhabditina</taxon>
        <taxon>Rhabditomorpha</taxon>
        <taxon>Rhabditoidea</taxon>
        <taxon>Rhabditidae</taxon>
        <taxon>Peloderinae</taxon>
        <taxon>Caenorhabditis</taxon>
    </lineage>
</organism>
<dbReference type="Proteomes" id="UP000483820">
    <property type="component" value="Chromosome V"/>
</dbReference>
<feature type="compositionally biased region" description="Polar residues" evidence="1">
    <location>
        <begin position="16"/>
        <end position="30"/>
    </location>
</feature>
<proteinExistence type="predicted"/>
<gene>
    <name evidence="2" type="ORF">GCK72_017327</name>
</gene>
<evidence type="ECO:0000256" key="1">
    <source>
        <dbReference type="SAM" id="MobiDB-lite"/>
    </source>
</evidence>
<feature type="region of interest" description="Disordered" evidence="1">
    <location>
        <begin position="1"/>
        <end position="30"/>
    </location>
</feature>
<evidence type="ECO:0000313" key="3">
    <source>
        <dbReference type="Proteomes" id="UP000483820"/>
    </source>
</evidence>
<dbReference type="RefSeq" id="XP_053580941.1">
    <property type="nucleotide sequence ID" value="XM_053732028.1"/>
</dbReference>
<dbReference type="AlphaFoldDB" id="A0A6A5G7F3"/>
<dbReference type="KEGG" id="crq:GCK72_017327"/>
<protein>
    <submittedName>
        <fullName evidence="2">Uncharacterized protein</fullName>
    </submittedName>
</protein>
<reference evidence="2 3" key="1">
    <citation type="submission" date="2019-12" db="EMBL/GenBank/DDBJ databases">
        <title>Chromosome-level assembly of the Caenorhabditis remanei genome.</title>
        <authorList>
            <person name="Teterina A.A."/>
            <person name="Willis J.H."/>
            <person name="Phillips P.C."/>
        </authorList>
    </citation>
    <scope>NUCLEOTIDE SEQUENCE [LARGE SCALE GENOMIC DNA]</scope>
    <source>
        <strain evidence="2 3">PX506</strain>
        <tissue evidence="2">Whole organism</tissue>
    </source>
</reference>
<name>A0A6A5G7F3_CAERE</name>